<dbReference type="Pfam" id="PF24827">
    <property type="entry name" value="AstE_AspA_cat"/>
    <property type="match status" value="1"/>
</dbReference>
<dbReference type="InterPro" id="IPR055438">
    <property type="entry name" value="AstE_AspA_cat"/>
</dbReference>
<feature type="domain" description="Succinylglutamate desuccinylase/Aspartoacylase catalytic" evidence="5">
    <location>
        <begin position="46"/>
        <end position="225"/>
    </location>
</feature>
<dbReference type="STRING" id="489703.SAMN04488038_112119"/>
<keyword evidence="7" id="KW-1185">Reference proteome</keyword>
<dbReference type="GO" id="GO:0016811">
    <property type="term" value="F:hydrolase activity, acting on carbon-nitrogen (but not peptide) bonds, in linear amides"/>
    <property type="evidence" value="ECO:0007669"/>
    <property type="project" value="InterPro"/>
</dbReference>
<dbReference type="SUPFAM" id="SSF53187">
    <property type="entry name" value="Zn-dependent exopeptidases"/>
    <property type="match status" value="1"/>
</dbReference>
<dbReference type="RefSeq" id="WP_093288106.1">
    <property type="nucleotide sequence ID" value="NZ_FOFS01000012.1"/>
</dbReference>
<dbReference type="CDD" id="cd06251">
    <property type="entry name" value="M14_ASTE_ASPA-like"/>
    <property type="match status" value="1"/>
</dbReference>
<dbReference type="PANTHER" id="PTHR37326">
    <property type="entry name" value="BLL3975 PROTEIN"/>
    <property type="match status" value="1"/>
</dbReference>
<dbReference type="InterPro" id="IPR053138">
    <property type="entry name" value="N-alpha-Ac-DABA_deacetylase"/>
</dbReference>
<keyword evidence="4" id="KW-0862">Zinc</keyword>
<accession>A0A1H9JX28</accession>
<sequence>MTASAFEIGGQRIKPGELRTVELPVAKLYTAAPVTLPVRVLHGREPGPTMFVSAALHGDEIIGVEIIRRLLQQRGINRLRGTLLAVPVVNTLAFLHQSRYLPDRRDLNRSFPGSERGSLAARLAHLFLTQIVARSQYGIDLHTGALHRPNLPHIRGDLGSAEVRRLAESFGVPLLLNSTPTEGTLRQYTTERGVPVLLYEAGEALRFNELAIRIGVRGVLNVLAELGMLPPPARQLKLPEPVIARSSSWIRAPSSGVLRTQVTLGEEVVKQQVLGMISDPLGENETPVRASAHGVLVGRTALPLVYEGDALFHVARFDLPETAAGVARNIRTARKAHARRQRGKPLMA</sequence>
<dbReference type="EMBL" id="FOFS01000012">
    <property type="protein sequence ID" value="SEQ91486.1"/>
    <property type="molecule type" value="Genomic_DNA"/>
</dbReference>
<reference evidence="6 7" key="1">
    <citation type="submission" date="2016-10" db="EMBL/GenBank/DDBJ databases">
        <authorList>
            <person name="de Groot N.N."/>
        </authorList>
    </citation>
    <scope>NUCLEOTIDE SEQUENCE [LARGE SCALE GENOMIC DNA]</scope>
    <source>
        <strain evidence="6 7">DSM 25927</strain>
    </source>
</reference>
<evidence type="ECO:0000256" key="3">
    <source>
        <dbReference type="ARBA" id="ARBA00022801"/>
    </source>
</evidence>
<dbReference type="PIRSF" id="PIRSF039012">
    <property type="entry name" value="ASP"/>
    <property type="match status" value="1"/>
</dbReference>
<evidence type="ECO:0000313" key="6">
    <source>
        <dbReference type="EMBL" id="SEQ91486.1"/>
    </source>
</evidence>
<evidence type="ECO:0000256" key="4">
    <source>
        <dbReference type="ARBA" id="ARBA00022833"/>
    </source>
</evidence>
<name>A0A1H9JX28_9GAMM</name>
<evidence type="ECO:0000256" key="1">
    <source>
        <dbReference type="ARBA" id="ARBA00001947"/>
    </source>
</evidence>
<keyword evidence="3" id="KW-0378">Hydrolase</keyword>
<dbReference type="Gene3D" id="3.40.630.10">
    <property type="entry name" value="Zn peptidases"/>
    <property type="match status" value="1"/>
</dbReference>
<protein>
    <recommendedName>
        <fullName evidence="5">Succinylglutamate desuccinylase/Aspartoacylase catalytic domain-containing protein</fullName>
    </recommendedName>
</protein>
<keyword evidence="2" id="KW-0479">Metal-binding</keyword>
<gene>
    <name evidence="6" type="ORF">SAMN04488038_112119</name>
</gene>
<evidence type="ECO:0000259" key="5">
    <source>
        <dbReference type="Pfam" id="PF24827"/>
    </source>
</evidence>
<dbReference type="InterPro" id="IPR043795">
    <property type="entry name" value="N-alpha-Ac-DABA-like"/>
</dbReference>
<dbReference type="OrthoDB" id="9782876at2"/>
<evidence type="ECO:0000313" key="7">
    <source>
        <dbReference type="Proteomes" id="UP000199233"/>
    </source>
</evidence>
<evidence type="ECO:0000256" key="2">
    <source>
        <dbReference type="ARBA" id="ARBA00022723"/>
    </source>
</evidence>
<proteinExistence type="predicted"/>
<dbReference type="GO" id="GO:0046872">
    <property type="term" value="F:metal ion binding"/>
    <property type="evidence" value="ECO:0007669"/>
    <property type="project" value="UniProtKB-KW"/>
</dbReference>
<organism evidence="6 7">
    <name type="scientific">Solimonas aquatica</name>
    <dbReference type="NCBI Taxonomy" id="489703"/>
    <lineage>
        <taxon>Bacteria</taxon>
        <taxon>Pseudomonadati</taxon>
        <taxon>Pseudomonadota</taxon>
        <taxon>Gammaproteobacteria</taxon>
        <taxon>Nevskiales</taxon>
        <taxon>Nevskiaceae</taxon>
        <taxon>Solimonas</taxon>
    </lineage>
</organism>
<dbReference type="GO" id="GO:0016788">
    <property type="term" value="F:hydrolase activity, acting on ester bonds"/>
    <property type="evidence" value="ECO:0007669"/>
    <property type="project" value="InterPro"/>
</dbReference>
<dbReference type="AlphaFoldDB" id="A0A1H9JX28"/>
<dbReference type="PANTHER" id="PTHR37326:SF2">
    <property type="entry name" value="SUCCINYLGLUTAMATE DESUCCINYLASE_ASPARTOACYLASE FAMILY PROTEIN"/>
    <property type="match status" value="1"/>
</dbReference>
<dbReference type="Proteomes" id="UP000199233">
    <property type="component" value="Unassembled WGS sequence"/>
</dbReference>
<comment type="cofactor">
    <cofactor evidence="1">
        <name>Zn(2+)</name>
        <dbReference type="ChEBI" id="CHEBI:29105"/>
    </cofactor>
</comment>